<protein>
    <submittedName>
        <fullName evidence="1 3">Uncharacterized protein</fullName>
    </submittedName>
</protein>
<sequence length="319" mass="35319">MNKSEEKPLLTAKRILNRPSAALTFQLAMQLRESTRDNDSNLTQALKRLVHVHSPLLKRDHVLFSLSLSLSLVTLGQAESNVEQEIGIVIWSMDDGLREEWEHQSCGGIAEGPRCCRSGLVMLRPSASRLRHLHLKGGRQVMIRHRRRGLAGTRTSSSSSVSLGTLRLSISNTSGTTSSLISDSSDVVFLLCSRILHNRCGGKDRIRCDGEEEAQTDEGVGHCQRLFFSPSFSSSTFFHPTTSTADLAIRCQRGERRMKPLNNALRSVSLNVVCIKFYSVEEYEEEAAAGGKKTRKEMPSGDIARRGVVLCRDVSSPQP</sequence>
<dbReference type="WBParaSite" id="TTAC_0000958601-mRNA-1">
    <property type="protein sequence ID" value="TTAC_0000958601-mRNA-1"/>
    <property type="gene ID" value="TTAC_0000958601"/>
</dbReference>
<keyword evidence="2" id="KW-1185">Reference proteome</keyword>
<dbReference type="EMBL" id="UYWX01020894">
    <property type="protein sequence ID" value="VDM34425.1"/>
    <property type="molecule type" value="Genomic_DNA"/>
</dbReference>
<accession>A0A0R3X7R1</accession>
<evidence type="ECO:0000313" key="2">
    <source>
        <dbReference type="Proteomes" id="UP000274429"/>
    </source>
</evidence>
<organism evidence="3">
    <name type="scientific">Hydatigena taeniaeformis</name>
    <name type="common">Feline tapeworm</name>
    <name type="synonym">Taenia taeniaeformis</name>
    <dbReference type="NCBI Taxonomy" id="6205"/>
    <lineage>
        <taxon>Eukaryota</taxon>
        <taxon>Metazoa</taxon>
        <taxon>Spiralia</taxon>
        <taxon>Lophotrochozoa</taxon>
        <taxon>Platyhelminthes</taxon>
        <taxon>Cestoda</taxon>
        <taxon>Eucestoda</taxon>
        <taxon>Cyclophyllidea</taxon>
        <taxon>Taeniidae</taxon>
        <taxon>Hydatigera</taxon>
    </lineage>
</organism>
<evidence type="ECO:0000313" key="1">
    <source>
        <dbReference type="EMBL" id="VDM34425.1"/>
    </source>
</evidence>
<gene>
    <name evidence="1" type="ORF">TTAC_LOCUS9571</name>
</gene>
<reference evidence="3" key="1">
    <citation type="submission" date="2017-02" db="UniProtKB">
        <authorList>
            <consortium name="WormBaseParasite"/>
        </authorList>
    </citation>
    <scope>IDENTIFICATION</scope>
</reference>
<proteinExistence type="predicted"/>
<reference evidence="1 2" key="2">
    <citation type="submission" date="2018-11" db="EMBL/GenBank/DDBJ databases">
        <authorList>
            <consortium name="Pathogen Informatics"/>
        </authorList>
    </citation>
    <scope>NUCLEOTIDE SEQUENCE [LARGE SCALE GENOMIC DNA]</scope>
</reference>
<dbReference type="AlphaFoldDB" id="A0A0R3X7R1"/>
<dbReference type="Proteomes" id="UP000274429">
    <property type="component" value="Unassembled WGS sequence"/>
</dbReference>
<name>A0A0R3X7R1_HYDTA</name>
<evidence type="ECO:0000313" key="3">
    <source>
        <dbReference type="WBParaSite" id="TTAC_0000958601-mRNA-1"/>
    </source>
</evidence>